<evidence type="ECO:0000313" key="1">
    <source>
        <dbReference type="EMBL" id="ADN18307.1"/>
    </source>
</evidence>
<geneLocation type="plasmid" evidence="1 2">
    <name>Cy782202</name>
</geneLocation>
<dbReference type="AlphaFoldDB" id="E0UMX7"/>
<dbReference type="KEGG" id="cyj:Cyan7822_6541"/>
<evidence type="ECO:0008006" key="3">
    <source>
        <dbReference type="Google" id="ProtNLM"/>
    </source>
</evidence>
<protein>
    <recommendedName>
        <fullName evidence="3">Cyanobactin biosynthesis system PatB/AcyB/McaB family protein</fullName>
    </recommendedName>
</protein>
<proteinExistence type="predicted"/>
<sequence>MRLPKLAPPVKRPDIIYPHRSVDVIHGRVQDLVGIRMDLLHGANYNDPAAFNYSACSQSPPPFGCGGWEGY</sequence>
<keyword evidence="2" id="KW-1185">Reference proteome</keyword>
<accession>E0UMX7</accession>
<dbReference type="InterPro" id="IPR026473">
    <property type="entry name" value="PatB_AcyB_McaB"/>
</dbReference>
<dbReference type="OrthoDB" id="466289at2"/>
<organism evidence="1 2">
    <name type="scientific">Gloeothece verrucosa (strain PCC 7822)</name>
    <name type="common">Cyanothece sp. (strain PCC 7822)</name>
    <dbReference type="NCBI Taxonomy" id="497965"/>
    <lineage>
        <taxon>Bacteria</taxon>
        <taxon>Bacillati</taxon>
        <taxon>Cyanobacteriota</taxon>
        <taxon>Cyanophyceae</taxon>
        <taxon>Oscillatoriophycideae</taxon>
        <taxon>Chroococcales</taxon>
        <taxon>Aphanothecaceae</taxon>
        <taxon>Gloeothece</taxon>
        <taxon>Gloeothece verrucosa</taxon>
    </lineage>
</organism>
<evidence type="ECO:0000313" key="2">
    <source>
        <dbReference type="Proteomes" id="UP000008206"/>
    </source>
</evidence>
<name>E0UMX7_GLOV7</name>
<reference evidence="2" key="1">
    <citation type="journal article" date="2011" name="MBio">
        <title>Novel metabolic attributes of the genus Cyanothece, comprising a group of unicellular nitrogen-fixing Cyanobacteria.</title>
        <authorList>
            <person name="Bandyopadhyay A."/>
            <person name="Elvitigala T."/>
            <person name="Welsh E."/>
            <person name="Stockel J."/>
            <person name="Liberton M."/>
            <person name="Min H."/>
            <person name="Sherman L.A."/>
            <person name="Pakrasi H.B."/>
        </authorList>
    </citation>
    <scope>NUCLEOTIDE SEQUENCE [LARGE SCALE GENOMIC DNA]</scope>
    <source>
        <strain evidence="2">PCC 7822</strain>
        <plasmid evidence="2">Cy782202</plasmid>
    </source>
</reference>
<dbReference type="NCBIfam" id="TIGR04220">
    <property type="entry name" value="patB_acyB_mcaB"/>
    <property type="match status" value="1"/>
</dbReference>
<dbReference type="HOGENOM" id="CLU_2738881_0_0_3"/>
<gene>
    <name evidence="1" type="ordered locus">Cyan7822_6541</name>
</gene>
<dbReference type="EMBL" id="CP002200">
    <property type="protein sequence ID" value="ADN18307.1"/>
    <property type="molecule type" value="Genomic_DNA"/>
</dbReference>
<dbReference type="RefSeq" id="WP_013335049.1">
    <property type="nucleotide sequence ID" value="NC_014534.1"/>
</dbReference>
<dbReference type="Proteomes" id="UP000008206">
    <property type="component" value="Plasmid Cy782202"/>
</dbReference>
<keyword evidence="1" id="KW-0614">Plasmid</keyword>